<dbReference type="GO" id="GO:0032153">
    <property type="term" value="C:cell division site"/>
    <property type="evidence" value="ECO:0007669"/>
    <property type="project" value="UniProtKB-UniRule"/>
</dbReference>
<dbReference type="PANTHER" id="PTHR30314">
    <property type="entry name" value="CELL DIVISION PROTEIN FTSZ-RELATED"/>
    <property type="match status" value="1"/>
</dbReference>
<proteinExistence type="inferred from homology"/>
<dbReference type="InterPro" id="IPR020805">
    <property type="entry name" value="Cell_div_FtsZ_CS"/>
</dbReference>
<keyword evidence="5 7" id="KW-0131">Cell cycle</keyword>
<dbReference type="HAMAP" id="MF_00909">
    <property type="entry name" value="FtsZ"/>
    <property type="match status" value="1"/>
</dbReference>
<dbReference type="EMBL" id="JYIW01000026">
    <property type="protein sequence ID" value="KJL27558.1"/>
    <property type="molecule type" value="Genomic_DNA"/>
</dbReference>
<dbReference type="InterPro" id="IPR037103">
    <property type="entry name" value="Tubulin/FtsZ-like_C"/>
</dbReference>
<feature type="domain" description="Tubulin/FtsZ 2-layer sandwich" evidence="10">
    <location>
        <begin position="204"/>
        <end position="321"/>
    </location>
</feature>
<dbReference type="InterPro" id="IPR018316">
    <property type="entry name" value="Tubulin/FtsZ_2-layer-sand-dom"/>
</dbReference>
<evidence type="ECO:0000256" key="3">
    <source>
        <dbReference type="ARBA" id="ARBA00023134"/>
    </source>
</evidence>
<dbReference type="FunFam" id="3.40.50.1440:FF:000001">
    <property type="entry name" value="Cell division protein FtsZ"/>
    <property type="match status" value="1"/>
</dbReference>
<dbReference type="OrthoDB" id="9813375at2"/>
<feature type="domain" description="Tubulin/FtsZ GTPase" evidence="9">
    <location>
        <begin position="10"/>
        <end position="202"/>
    </location>
</feature>
<dbReference type="PANTHER" id="PTHR30314:SF3">
    <property type="entry name" value="MITOCHONDRIAL DIVISION PROTEIN FSZA"/>
    <property type="match status" value="1"/>
</dbReference>
<feature type="region of interest" description="Disordered" evidence="8">
    <location>
        <begin position="335"/>
        <end position="380"/>
    </location>
</feature>
<dbReference type="Gene3D" id="3.30.1330.20">
    <property type="entry name" value="Tubulin/FtsZ, C-terminal domain"/>
    <property type="match status" value="1"/>
</dbReference>
<feature type="binding site" evidence="5">
    <location>
        <begin position="105"/>
        <end position="107"/>
    </location>
    <ligand>
        <name>GTP</name>
        <dbReference type="ChEBI" id="CHEBI:37565"/>
    </ligand>
</feature>
<evidence type="ECO:0000259" key="9">
    <source>
        <dbReference type="SMART" id="SM00864"/>
    </source>
</evidence>
<dbReference type="PROSITE" id="PS01134">
    <property type="entry name" value="FTSZ_1"/>
    <property type="match status" value="1"/>
</dbReference>
<reference evidence="11 12" key="1">
    <citation type="submission" date="2015-02" db="EMBL/GenBank/DDBJ databases">
        <title>Draft genome sequences of ten Microbacterium spp. with emphasis on heavy metal contaminated environments.</title>
        <authorList>
            <person name="Corretto E."/>
        </authorList>
    </citation>
    <scope>NUCLEOTIDE SEQUENCE [LARGE SCALE GENOMIC DNA]</scope>
    <source>
        <strain evidence="11 12">BEL4b</strain>
    </source>
</reference>
<dbReference type="InterPro" id="IPR024757">
    <property type="entry name" value="FtsZ_C"/>
</dbReference>
<comment type="function">
    <text evidence="5 7">Essential cell division protein that forms a contractile ring structure (Z ring) at the future cell division site. The regulation of the ring assembly controls the timing and the location of cell division. One of the functions of the FtsZ ring is to recruit other cell division proteins to the septum to produce a new cell wall between the dividing cells. Binds GTP and shows GTPase activity.</text>
</comment>
<dbReference type="AlphaFoldDB" id="A0A0F0L340"/>
<evidence type="ECO:0000259" key="10">
    <source>
        <dbReference type="SMART" id="SM00865"/>
    </source>
</evidence>
<dbReference type="Gene3D" id="3.40.50.1440">
    <property type="entry name" value="Tubulin/FtsZ, GTPase domain"/>
    <property type="match status" value="1"/>
</dbReference>
<dbReference type="GO" id="GO:0000917">
    <property type="term" value="P:division septum assembly"/>
    <property type="evidence" value="ECO:0007669"/>
    <property type="project" value="UniProtKB-KW"/>
</dbReference>
<evidence type="ECO:0000256" key="1">
    <source>
        <dbReference type="ARBA" id="ARBA00009690"/>
    </source>
</evidence>
<dbReference type="InterPro" id="IPR000158">
    <property type="entry name" value="Cell_div_FtsZ"/>
</dbReference>
<keyword evidence="2 5" id="KW-0547">Nucleotide-binding</keyword>
<name>A0A0F0L340_9MICO</name>
<comment type="subunit">
    <text evidence="5">Homodimer. Polymerizes to form a dynamic ring structure in a strictly GTP-dependent manner. Interacts directly with several other division proteins.</text>
</comment>
<keyword evidence="5 7" id="KW-0132">Cell division</keyword>
<dbReference type="GO" id="GO:0051258">
    <property type="term" value="P:protein polymerization"/>
    <property type="evidence" value="ECO:0007669"/>
    <property type="project" value="UniProtKB-UniRule"/>
</dbReference>
<accession>A0A0F0L340</accession>
<dbReference type="GO" id="GO:0043093">
    <property type="term" value="P:FtsZ-dependent cytokinesis"/>
    <property type="evidence" value="ECO:0007669"/>
    <property type="project" value="UniProtKB-UniRule"/>
</dbReference>
<evidence type="ECO:0000256" key="5">
    <source>
        <dbReference type="HAMAP-Rule" id="MF_00909"/>
    </source>
</evidence>
<evidence type="ECO:0000313" key="11">
    <source>
        <dbReference type="EMBL" id="KJL27558.1"/>
    </source>
</evidence>
<dbReference type="SMART" id="SM00864">
    <property type="entry name" value="Tubulin"/>
    <property type="match status" value="1"/>
</dbReference>
<dbReference type="InterPro" id="IPR008280">
    <property type="entry name" value="Tub_FtsZ_C"/>
</dbReference>
<dbReference type="PRINTS" id="PR00423">
    <property type="entry name" value="CELLDVISFTSZ"/>
</dbReference>
<keyword evidence="5" id="KW-0963">Cytoplasm</keyword>
<keyword evidence="3 5" id="KW-0342">GTP-binding</keyword>
<dbReference type="Proteomes" id="UP000033640">
    <property type="component" value="Unassembled WGS sequence"/>
</dbReference>
<dbReference type="RefSeq" id="WP_045279957.1">
    <property type="nucleotide sequence ID" value="NZ_CAKKLT010000008.1"/>
</dbReference>
<comment type="similarity">
    <text evidence="1 5 7">Belongs to the FtsZ family.</text>
</comment>
<dbReference type="Pfam" id="PF12327">
    <property type="entry name" value="FtsZ_C"/>
    <property type="match status" value="1"/>
</dbReference>
<feature type="compositionally biased region" description="Acidic residues" evidence="8">
    <location>
        <begin position="368"/>
        <end position="380"/>
    </location>
</feature>
<evidence type="ECO:0000256" key="8">
    <source>
        <dbReference type="SAM" id="MobiDB-lite"/>
    </source>
</evidence>
<evidence type="ECO:0000313" key="12">
    <source>
        <dbReference type="Proteomes" id="UP000033640"/>
    </source>
</evidence>
<comment type="subcellular location">
    <subcellularLocation>
        <location evidence="5">Cytoplasm</location>
    </subcellularLocation>
    <text evidence="5">Assembles at midcell at the inner surface of the cytoplasmic membrane.</text>
</comment>
<gene>
    <name evidence="5 11" type="primary">ftsZ</name>
    <name evidence="11" type="ORF">RS83_02607</name>
</gene>
<feature type="binding site" evidence="5">
    <location>
        <begin position="18"/>
        <end position="22"/>
    </location>
    <ligand>
        <name>GTP</name>
        <dbReference type="ChEBI" id="CHEBI:37565"/>
    </ligand>
</feature>
<dbReference type="PROSITE" id="PS01135">
    <property type="entry name" value="FTSZ_2"/>
    <property type="match status" value="1"/>
</dbReference>
<dbReference type="SMART" id="SM00865">
    <property type="entry name" value="Tubulin_C"/>
    <property type="match status" value="1"/>
</dbReference>
<evidence type="ECO:0000256" key="7">
    <source>
        <dbReference type="RuleBase" id="RU000631"/>
    </source>
</evidence>
<feature type="binding site" evidence="5">
    <location>
        <position position="184"/>
    </location>
    <ligand>
        <name>GTP</name>
        <dbReference type="ChEBI" id="CHEBI:37565"/>
    </ligand>
</feature>
<dbReference type="SUPFAM" id="SSF52490">
    <property type="entry name" value="Tubulin nucleotide-binding domain-like"/>
    <property type="match status" value="1"/>
</dbReference>
<dbReference type="InterPro" id="IPR036525">
    <property type="entry name" value="Tubulin/FtsZ_GTPase_sf"/>
</dbReference>
<organism evidence="11 12">
    <name type="scientific">Microbacterium oxydans</name>
    <dbReference type="NCBI Taxonomy" id="82380"/>
    <lineage>
        <taxon>Bacteria</taxon>
        <taxon>Bacillati</taxon>
        <taxon>Actinomycetota</taxon>
        <taxon>Actinomycetes</taxon>
        <taxon>Micrococcales</taxon>
        <taxon>Microbacteriaceae</taxon>
        <taxon>Microbacterium</taxon>
    </lineage>
</organism>
<dbReference type="GO" id="GO:0003924">
    <property type="term" value="F:GTPase activity"/>
    <property type="evidence" value="ECO:0007669"/>
    <property type="project" value="UniProtKB-UniRule"/>
</dbReference>
<dbReference type="SUPFAM" id="SSF55307">
    <property type="entry name" value="Tubulin C-terminal domain-like"/>
    <property type="match status" value="1"/>
</dbReference>
<dbReference type="NCBIfam" id="TIGR00065">
    <property type="entry name" value="ftsZ"/>
    <property type="match status" value="1"/>
</dbReference>
<feature type="binding site" evidence="5">
    <location>
        <position position="140"/>
    </location>
    <ligand>
        <name>GTP</name>
        <dbReference type="ChEBI" id="CHEBI:37565"/>
    </ligand>
</feature>
<dbReference type="InterPro" id="IPR003008">
    <property type="entry name" value="Tubulin_FtsZ_GTPase"/>
</dbReference>
<dbReference type="PATRIC" id="fig|82380.11.peg.2644"/>
<dbReference type="InterPro" id="IPR045061">
    <property type="entry name" value="FtsZ/CetZ"/>
</dbReference>
<protein>
    <recommendedName>
        <fullName evidence="5 6">Cell division protein FtsZ</fullName>
    </recommendedName>
</protein>
<dbReference type="CDD" id="cd02201">
    <property type="entry name" value="FtsZ_type1"/>
    <property type="match status" value="1"/>
</dbReference>
<evidence type="ECO:0000256" key="6">
    <source>
        <dbReference type="NCBIfam" id="TIGR00065"/>
    </source>
</evidence>
<sequence length="380" mass="39170">MSQNQNYLAVIKVVGVGGGGVNAVNRMIDLGLRGVEFIAVNTDAQALLMSDADVKLDVGRELTRGLGAGADPEVGRRAAEDHAEEIEQALTGADMVFVTAGEGGGTGTGGAPVVARIAKSIGALTIGVVTKPFSFEGRRRQSQAEEGVAKLKEEVDTLIVVPNDRLLEISDRGISMIEAFATADQVLLAGVQGITDLITTPGLINLDFADVKSVMQGAGSALMGIGSARGADRAIKAAELAVESPLLEASIEGAHGVLLSIQGGSNLGIFEIHDAADLVKEAAHPEANIIFGTVIDDTLGDEVRVTVIAAGFDGGEPSLRLDPMVVSRPAAATTLPEVALPDETASKPAAEAEPAQQRVPATSIEPAFADDDIDIPEFLK</sequence>
<evidence type="ECO:0000256" key="2">
    <source>
        <dbReference type="ARBA" id="ARBA00022741"/>
    </source>
</evidence>
<comment type="caution">
    <text evidence="11">The sequence shown here is derived from an EMBL/GenBank/DDBJ whole genome shotgun (WGS) entry which is preliminary data.</text>
</comment>
<dbReference type="Pfam" id="PF00091">
    <property type="entry name" value="Tubulin"/>
    <property type="match status" value="1"/>
</dbReference>
<evidence type="ECO:0000256" key="4">
    <source>
        <dbReference type="ARBA" id="ARBA00023210"/>
    </source>
</evidence>
<feature type="binding site" evidence="5">
    <location>
        <position position="136"/>
    </location>
    <ligand>
        <name>GTP</name>
        <dbReference type="ChEBI" id="CHEBI:37565"/>
    </ligand>
</feature>
<dbReference type="GO" id="GO:0005737">
    <property type="term" value="C:cytoplasm"/>
    <property type="evidence" value="ECO:0007669"/>
    <property type="project" value="UniProtKB-SubCell"/>
</dbReference>
<dbReference type="GO" id="GO:0005525">
    <property type="term" value="F:GTP binding"/>
    <property type="evidence" value="ECO:0007669"/>
    <property type="project" value="UniProtKB-UniRule"/>
</dbReference>
<keyword evidence="4 5" id="KW-0717">Septation</keyword>